<dbReference type="GO" id="GO:0004553">
    <property type="term" value="F:hydrolase activity, hydrolyzing O-glycosyl compounds"/>
    <property type="evidence" value="ECO:0007669"/>
    <property type="project" value="UniProtKB-ARBA"/>
</dbReference>
<dbReference type="Pfam" id="PF14873">
    <property type="entry name" value="BNR_assoc_N"/>
    <property type="match status" value="1"/>
</dbReference>
<evidence type="ECO:0000256" key="1">
    <source>
        <dbReference type="ARBA" id="ARBA00022729"/>
    </source>
</evidence>
<dbReference type="Gene3D" id="3.60.10.10">
    <property type="entry name" value="Endonuclease/exonuclease/phosphatase"/>
    <property type="match status" value="1"/>
</dbReference>
<protein>
    <submittedName>
        <fullName evidence="4">Endonuclease</fullName>
    </submittedName>
</protein>
<dbReference type="AlphaFoldDB" id="A0A414F7Q6"/>
<comment type="caution">
    <text evidence="4">The sequence shown here is derived from an EMBL/GenBank/DDBJ whole genome shotgun (WGS) entry which is preliminary data.</text>
</comment>
<dbReference type="PANTHER" id="PTHR41349:SF1">
    <property type="entry name" value="PROTEIN CBG08683"/>
    <property type="match status" value="1"/>
</dbReference>
<dbReference type="Pfam" id="PF03372">
    <property type="entry name" value="Exo_endo_phos"/>
    <property type="match status" value="1"/>
</dbReference>
<dbReference type="PANTHER" id="PTHR41349">
    <property type="match status" value="1"/>
</dbReference>
<dbReference type="InterPro" id="IPR006558">
    <property type="entry name" value="LamG-like"/>
</dbReference>
<dbReference type="GO" id="GO:0004519">
    <property type="term" value="F:endonuclease activity"/>
    <property type="evidence" value="ECO:0007669"/>
    <property type="project" value="UniProtKB-KW"/>
</dbReference>
<sequence length="673" mass="76095">MKTLLYTIFFSLFGIHLLAQSNKVVCLDGKDNNLRIGMDTLCRHWTLEAWIKPDNNEWKSQEVIIGGGEYSELNSLDYLPLVIDHGRLCNVATGLVGEEIPKGKWTHVAAVCNGRCTLLYINGREVARKDTATVILPGAIGINESSESAFGGCIDEVRIWKTGLTEKELNEWMYRPVTARHSQFDYLKGYYNFDDLSEDISINRAAEGRLSFHLRNGRLEQYKSAPLAYAVENDNPLFRAEYGEQELFKVVALPAEWDVDRGKRDFQLLKLRIETQGEQSPKAVKELVLDFGNCTSLKDIERIHIYNTGSKPRSNVRIELVKGGLVPKSGKIKIRLSENESTRLKHGTNYLLVTVDVNAEAVLGNCLGVNVQSVKIGRRSITPILSDDCLPVMITSDSRNNKKYLKVLQWNIWHGGKHLGKDGRERIIDLIKQSGADVVTMQEGYGSQEMIAKAIGFNLQTPSPRDNLCLFSRYPIQKIKTKNTFYSNPAIITLPSGKKVYVNACWLRYAYRPEYTCYYANYGMDTHRWAAEDSILALVDMKRLLENDLIPYVDSSMPIIIGGDFNSCSHLDWTHKAAPIHFGYIAEELPVSRYMLDKGFRDTFREINPDELERGEGTYAVIFGQSQTSRVDFIYSKGNGIKTVASKIVRTMPEIDDVWPGDHAAVLTVFELE</sequence>
<dbReference type="InterPro" id="IPR005135">
    <property type="entry name" value="Endo/exonuclease/phosphatase"/>
</dbReference>
<dbReference type="EMBL" id="QSJD01000050">
    <property type="protein sequence ID" value="RHD42557.1"/>
    <property type="molecule type" value="Genomic_DNA"/>
</dbReference>
<dbReference type="Gene3D" id="2.60.120.200">
    <property type="match status" value="1"/>
</dbReference>
<evidence type="ECO:0000259" key="3">
    <source>
        <dbReference type="SMART" id="SM00560"/>
    </source>
</evidence>
<dbReference type="SUPFAM" id="SSF56219">
    <property type="entry name" value="DNase I-like"/>
    <property type="match status" value="1"/>
</dbReference>
<dbReference type="SMART" id="SM00560">
    <property type="entry name" value="LamGL"/>
    <property type="match status" value="1"/>
</dbReference>
<feature type="domain" description="LamG-like jellyroll fold" evidence="3">
    <location>
        <begin position="43"/>
        <end position="167"/>
    </location>
</feature>
<dbReference type="GO" id="GO:0005975">
    <property type="term" value="P:carbohydrate metabolic process"/>
    <property type="evidence" value="ECO:0007669"/>
    <property type="project" value="UniProtKB-ARBA"/>
</dbReference>
<evidence type="ECO:0000256" key="2">
    <source>
        <dbReference type="ARBA" id="ARBA00023157"/>
    </source>
</evidence>
<dbReference type="SUPFAM" id="SSF49899">
    <property type="entry name" value="Concanavalin A-like lectins/glucanases"/>
    <property type="match status" value="1"/>
</dbReference>
<name>A0A414F7Q6_9BACE</name>
<dbReference type="Pfam" id="PF13385">
    <property type="entry name" value="Laminin_G_3"/>
    <property type="match status" value="1"/>
</dbReference>
<keyword evidence="1" id="KW-0732">Signal</keyword>
<reference evidence="4 5" key="1">
    <citation type="submission" date="2018-08" db="EMBL/GenBank/DDBJ databases">
        <title>A genome reference for cultivated species of the human gut microbiota.</title>
        <authorList>
            <person name="Zou Y."/>
            <person name="Xue W."/>
            <person name="Luo G."/>
        </authorList>
    </citation>
    <scope>NUCLEOTIDE SEQUENCE [LARGE SCALE GENOMIC DNA]</scope>
    <source>
        <strain evidence="4 5">AM31-16AC</strain>
    </source>
</reference>
<keyword evidence="4" id="KW-0540">Nuclease</keyword>
<proteinExistence type="predicted"/>
<keyword evidence="2" id="KW-1015">Disulfide bond</keyword>
<evidence type="ECO:0000313" key="5">
    <source>
        <dbReference type="Proteomes" id="UP000284689"/>
    </source>
</evidence>
<accession>A0A414F7Q6</accession>
<evidence type="ECO:0000313" key="4">
    <source>
        <dbReference type="EMBL" id="RHD42557.1"/>
    </source>
</evidence>
<dbReference type="RefSeq" id="WP_122265146.1">
    <property type="nucleotide sequence ID" value="NZ_CAXYLJ010000005.1"/>
</dbReference>
<keyword evidence="4" id="KW-0378">Hydrolase</keyword>
<dbReference type="Gene3D" id="2.60.40.1290">
    <property type="match status" value="1"/>
</dbReference>
<gene>
    <name evidence="4" type="ORF">DW794_20330</name>
</gene>
<organism evidence="4 5">
    <name type="scientific">Bacteroides caccae</name>
    <dbReference type="NCBI Taxonomy" id="47678"/>
    <lineage>
        <taxon>Bacteria</taxon>
        <taxon>Pseudomonadati</taxon>
        <taxon>Bacteroidota</taxon>
        <taxon>Bacteroidia</taxon>
        <taxon>Bacteroidales</taxon>
        <taxon>Bacteroidaceae</taxon>
        <taxon>Bacteroides</taxon>
    </lineage>
</organism>
<dbReference type="Proteomes" id="UP000284689">
    <property type="component" value="Unassembled WGS sequence"/>
</dbReference>
<dbReference type="InterPro" id="IPR013320">
    <property type="entry name" value="ConA-like_dom_sf"/>
</dbReference>
<dbReference type="InterPro" id="IPR036691">
    <property type="entry name" value="Endo/exonu/phosph_ase_sf"/>
</dbReference>
<keyword evidence="4" id="KW-0255">Endonuclease</keyword>
<dbReference type="InterPro" id="IPR029456">
    <property type="entry name" value="Sialidase_N"/>
</dbReference>